<keyword evidence="3 8" id="KW-0812">Transmembrane</keyword>
<dbReference type="InterPro" id="IPR006312">
    <property type="entry name" value="TatA/E"/>
</dbReference>
<evidence type="ECO:0000256" key="1">
    <source>
        <dbReference type="ARBA" id="ARBA00004167"/>
    </source>
</evidence>
<keyword evidence="10" id="KW-0614">Plasmid</keyword>
<dbReference type="GO" id="GO:0008320">
    <property type="term" value="F:protein transmembrane transporter activity"/>
    <property type="evidence" value="ECO:0007669"/>
    <property type="project" value="UniProtKB-UniRule"/>
</dbReference>
<keyword evidence="4 8" id="KW-0653">Protein transport</keyword>
<gene>
    <name evidence="8" type="primary">tatA</name>
    <name evidence="10" type="ORF">FMA36_17865</name>
</gene>
<evidence type="ECO:0000256" key="6">
    <source>
        <dbReference type="ARBA" id="ARBA00023010"/>
    </source>
</evidence>
<dbReference type="Gene3D" id="1.20.5.3310">
    <property type="match status" value="1"/>
</dbReference>
<evidence type="ECO:0000256" key="9">
    <source>
        <dbReference type="SAM" id="MobiDB-lite"/>
    </source>
</evidence>
<keyword evidence="2 8" id="KW-0813">Transport</keyword>
<keyword evidence="8" id="KW-1003">Cell membrane</keyword>
<dbReference type="AlphaFoldDB" id="A0A857FX37"/>
<comment type="similarity">
    <text evidence="8">Belongs to the TatA/E family.</text>
</comment>
<dbReference type="EMBL" id="CP041349">
    <property type="protein sequence ID" value="QHC37434.1"/>
    <property type="molecule type" value="Genomic_DNA"/>
</dbReference>
<evidence type="ECO:0000256" key="7">
    <source>
        <dbReference type="ARBA" id="ARBA00023136"/>
    </source>
</evidence>
<evidence type="ECO:0000256" key="2">
    <source>
        <dbReference type="ARBA" id="ARBA00022448"/>
    </source>
</evidence>
<dbReference type="Proteomes" id="UP000464674">
    <property type="component" value="Plasmid pA"/>
</dbReference>
<dbReference type="Pfam" id="PF02416">
    <property type="entry name" value="TatA_B_E"/>
    <property type="match status" value="1"/>
</dbReference>
<keyword evidence="6 8" id="KW-0811">Translocation</keyword>
<dbReference type="HAMAP" id="MF_00236">
    <property type="entry name" value="TatA_E"/>
    <property type="match status" value="1"/>
</dbReference>
<organism evidence="10 11">
    <name type="scientific">Komagataeibacter xylinus</name>
    <name type="common">Gluconacetobacter xylinus</name>
    <dbReference type="NCBI Taxonomy" id="28448"/>
    <lineage>
        <taxon>Bacteria</taxon>
        <taxon>Pseudomonadati</taxon>
        <taxon>Pseudomonadota</taxon>
        <taxon>Alphaproteobacteria</taxon>
        <taxon>Acetobacterales</taxon>
        <taxon>Acetobacteraceae</taxon>
        <taxon>Komagataeibacter</taxon>
    </lineage>
</organism>
<comment type="function">
    <text evidence="8">Part of the twin-arginine translocation (Tat) system that transports large folded proteins containing a characteristic twin-arginine motif in their signal peptide across membranes. TatA could form the protein-conducting channel of the Tat system.</text>
</comment>
<dbReference type="RefSeq" id="WP_159264293.1">
    <property type="nucleotide sequence ID" value="NZ_CP041349.1"/>
</dbReference>
<reference evidence="10 11" key="1">
    <citation type="journal article" date="2020" name="Carbohydr. Polym.">
        <title>Characterization and optimization of production of bacterial cellulose from strain CGMCC 17276 based on whole-genome analysis.</title>
        <authorList>
            <person name="Lu T."/>
            <person name="Gao H."/>
            <person name="Liao B."/>
            <person name="Wu J."/>
            <person name="Zhang W."/>
            <person name="Huang J."/>
            <person name="Liu M."/>
            <person name="Huang J."/>
            <person name="Chang Z."/>
            <person name="Jin M."/>
            <person name="Yi Z."/>
            <person name="Jiang D."/>
        </authorList>
    </citation>
    <scope>NUCLEOTIDE SEQUENCE [LARGE SCALE GENOMIC DNA]</scope>
    <source>
        <strain evidence="10 11">CGMCC 17276</strain>
        <plasmid evidence="11">pa</plasmid>
    </source>
</reference>
<evidence type="ECO:0000256" key="4">
    <source>
        <dbReference type="ARBA" id="ARBA00022927"/>
    </source>
</evidence>
<name>A0A857FX37_KOMXY</name>
<sequence>MGSFSIWHWALVFGVVLVLFGGGKRLSSTMGDLGRGLKVFRKEISDLSTDDPPTSLEDKRPVVTEHINKEAVPS</sequence>
<keyword evidence="5 8" id="KW-1133">Transmembrane helix</keyword>
<feature type="compositionally biased region" description="Basic and acidic residues" evidence="9">
    <location>
        <begin position="56"/>
        <end position="74"/>
    </location>
</feature>
<accession>A0A857FX37</accession>
<evidence type="ECO:0000313" key="11">
    <source>
        <dbReference type="Proteomes" id="UP000464674"/>
    </source>
</evidence>
<evidence type="ECO:0000313" key="10">
    <source>
        <dbReference type="EMBL" id="QHC37434.1"/>
    </source>
</evidence>
<keyword evidence="7 8" id="KW-0472">Membrane</keyword>
<feature type="region of interest" description="Disordered" evidence="9">
    <location>
        <begin position="48"/>
        <end position="74"/>
    </location>
</feature>
<dbReference type="GO" id="GO:0033281">
    <property type="term" value="C:TAT protein transport complex"/>
    <property type="evidence" value="ECO:0007669"/>
    <property type="project" value="UniProtKB-UniRule"/>
</dbReference>
<evidence type="ECO:0000256" key="3">
    <source>
        <dbReference type="ARBA" id="ARBA00022692"/>
    </source>
</evidence>
<comment type="subcellular location">
    <subcellularLocation>
        <location evidence="8">Cell membrane</location>
        <topology evidence="8">Single-pass membrane protein</topology>
    </subcellularLocation>
    <subcellularLocation>
        <location evidence="1">Membrane</location>
        <topology evidence="1">Single-pass membrane protein</topology>
    </subcellularLocation>
</comment>
<feature type="transmembrane region" description="Helical" evidence="8">
    <location>
        <begin position="6"/>
        <end position="23"/>
    </location>
</feature>
<geneLocation type="plasmid" evidence="11">
    <name>pa</name>
</geneLocation>
<proteinExistence type="inferred from homology"/>
<evidence type="ECO:0000256" key="5">
    <source>
        <dbReference type="ARBA" id="ARBA00022989"/>
    </source>
</evidence>
<comment type="subunit">
    <text evidence="8">The Tat system comprises two distinct complexes: a TatABC complex, containing multiple copies of TatA, TatB and TatC subunits, and a separate TatA complex, containing only TatA subunits. Substrates initially bind to the TatABC complex, which probably triggers association of the separate TatA complex to form the active translocon.</text>
</comment>
<dbReference type="InterPro" id="IPR003369">
    <property type="entry name" value="TatA/B/E"/>
</dbReference>
<evidence type="ECO:0000256" key="8">
    <source>
        <dbReference type="HAMAP-Rule" id="MF_00236"/>
    </source>
</evidence>
<dbReference type="GO" id="GO:0043953">
    <property type="term" value="P:protein transport by the Tat complex"/>
    <property type="evidence" value="ECO:0007669"/>
    <property type="project" value="UniProtKB-UniRule"/>
</dbReference>
<protein>
    <recommendedName>
        <fullName evidence="8">Sec-independent protein translocase protein TatA</fullName>
    </recommendedName>
</protein>
<dbReference type="OrthoDB" id="7161179at2"/>